<comment type="caution">
    <text evidence="1">The sequence shown here is derived from an EMBL/GenBank/DDBJ whole genome shotgun (WGS) entry which is preliminary data.</text>
</comment>
<organism evidence="1 2">
    <name type="scientific">Chaetomium tenue</name>
    <dbReference type="NCBI Taxonomy" id="1854479"/>
    <lineage>
        <taxon>Eukaryota</taxon>
        <taxon>Fungi</taxon>
        <taxon>Dikarya</taxon>
        <taxon>Ascomycota</taxon>
        <taxon>Pezizomycotina</taxon>
        <taxon>Sordariomycetes</taxon>
        <taxon>Sordariomycetidae</taxon>
        <taxon>Sordariales</taxon>
        <taxon>Chaetomiaceae</taxon>
        <taxon>Chaetomium</taxon>
    </lineage>
</organism>
<name>A0ACB7PN84_9PEZI</name>
<sequence>MSANNNTSTLKSYVDSATGAVQNAAGSLFGSTGDEAQGKVKQQKAEAEHDASHAAIKVPGGTISSTGVAKDDPDRSAGSWNQTAGSAKEFLGGAIGSEVRSHSLTHSPPTPIASHTPDGQTLTTSRVPQNLKQAGRDQNRAGQEQEARGQINDFTSGVGDRVTGALGSAVAGLTGDRAKQEEYQAKHDTGKTQQRGAEIDIQKQAEARDRS</sequence>
<evidence type="ECO:0000313" key="2">
    <source>
        <dbReference type="Proteomes" id="UP000724584"/>
    </source>
</evidence>
<evidence type="ECO:0000313" key="1">
    <source>
        <dbReference type="EMBL" id="KAH6649742.1"/>
    </source>
</evidence>
<proteinExistence type="predicted"/>
<reference evidence="1 2" key="1">
    <citation type="journal article" date="2021" name="Nat. Commun.">
        <title>Genetic determinants of endophytism in the Arabidopsis root mycobiome.</title>
        <authorList>
            <person name="Mesny F."/>
            <person name="Miyauchi S."/>
            <person name="Thiergart T."/>
            <person name="Pickel B."/>
            <person name="Atanasova L."/>
            <person name="Karlsson M."/>
            <person name="Huettel B."/>
            <person name="Barry K.W."/>
            <person name="Haridas S."/>
            <person name="Chen C."/>
            <person name="Bauer D."/>
            <person name="Andreopoulos W."/>
            <person name="Pangilinan J."/>
            <person name="LaButti K."/>
            <person name="Riley R."/>
            <person name="Lipzen A."/>
            <person name="Clum A."/>
            <person name="Drula E."/>
            <person name="Henrissat B."/>
            <person name="Kohler A."/>
            <person name="Grigoriev I.V."/>
            <person name="Martin F.M."/>
            <person name="Hacquard S."/>
        </authorList>
    </citation>
    <scope>NUCLEOTIDE SEQUENCE [LARGE SCALE GENOMIC DNA]</scope>
    <source>
        <strain evidence="1 2">MPI-SDFR-AT-0079</strain>
    </source>
</reference>
<gene>
    <name evidence="1" type="ORF">F5144DRAFT_554004</name>
</gene>
<accession>A0ACB7PN84</accession>
<protein>
    <submittedName>
        <fullName evidence="1">Uncharacterized protein</fullName>
    </submittedName>
</protein>
<keyword evidence="2" id="KW-1185">Reference proteome</keyword>
<dbReference type="Proteomes" id="UP000724584">
    <property type="component" value="Unassembled WGS sequence"/>
</dbReference>
<dbReference type="EMBL" id="JAGIZQ010000001">
    <property type="protein sequence ID" value="KAH6649742.1"/>
    <property type="molecule type" value="Genomic_DNA"/>
</dbReference>